<feature type="domain" description="Peptidase M24" evidence="1">
    <location>
        <begin position="134"/>
        <end position="331"/>
    </location>
</feature>
<reference evidence="2 3" key="1">
    <citation type="submission" date="2017-02" db="EMBL/GenBank/DDBJ databases">
        <title>Natronthermophilus aegyptiacus gen. nov.,sp. nov., an aerobic, extremely halophilic alkalithermophilic archaeon isolated from the athalassohaline Wadi An Natrun, Egypt.</title>
        <authorList>
            <person name="Zhao B."/>
        </authorList>
    </citation>
    <scope>NUCLEOTIDE SEQUENCE [LARGE SCALE GENOMIC DNA]</scope>
    <source>
        <strain evidence="2 3">CGMCC 1.3597</strain>
    </source>
</reference>
<dbReference type="AlphaFoldDB" id="A0A202EBU2"/>
<organism evidence="2 3">
    <name type="scientific">Natronolimnobius baerhuensis</name>
    <dbReference type="NCBI Taxonomy" id="253108"/>
    <lineage>
        <taxon>Archaea</taxon>
        <taxon>Methanobacteriati</taxon>
        <taxon>Methanobacteriota</taxon>
        <taxon>Stenosarchaea group</taxon>
        <taxon>Halobacteria</taxon>
        <taxon>Halobacteriales</taxon>
        <taxon>Natrialbaceae</taxon>
        <taxon>Natronolimnobius</taxon>
    </lineage>
</organism>
<name>A0A202EBU2_9EURY</name>
<evidence type="ECO:0000259" key="1">
    <source>
        <dbReference type="Pfam" id="PF00557"/>
    </source>
</evidence>
<protein>
    <submittedName>
        <fullName evidence="2">Peptidase</fullName>
    </submittedName>
</protein>
<dbReference type="SUPFAM" id="SSF55920">
    <property type="entry name" value="Creatinase/aminopeptidase"/>
    <property type="match status" value="1"/>
</dbReference>
<evidence type="ECO:0000313" key="3">
    <source>
        <dbReference type="Proteomes" id="UP000196084"/>
    </source>
</evidence>
<gene>
    <name evidence="2" type="ORF">B2G88_02610</name>
</gene>
<dbReference type="Proteomes" id="UP000196084">
    <property type="component" value="Unassembled WGS sequence"/>
</dbReference>
<dbReference type="SUPFAM" id="SSF53092">
    <property type="entry name" value="Creatinase/prolidase N-terminal domain"/>
    <property type="match status" value="1"/>
</dbReference>
<accession>A0A202EBU2</accession>
<dbReference type="PANTHER" id="PTHR46112:SF2">
    <property type="entry name" value="XAA-PRO AMINOPEPTIDASE P-RELATED"/>
    <property type="match status" value="1"/>
</dbReference>
<dbReference type="CDD" id="cd01066">
    <property type="entry name" value="APP_MetAP"/>
    <property type="match status" value="1"/>
</dbReference>
<dbReference type="EMBL" id="MWPH01000001">
    <property type="protein sequence ID" value="OVE85726.1"/>
    <property type="molecule type" value="Genomic_DNA"/>
</dbReference>
<dbReference type="InterPro" id="IPR029149">
    <property type="entry name" value="Creatin/AminoP/Spt16_N"/>
</dbReference>
<dbReference type="InterPro" id="IPR000994">
    <property type="entry name" value="Pept_M24"/>
</dbReference>
<keyword evidence="3" id="KW-1185">Reference proteome</keyword>
<dbReference type="PANTHER" id="PTHR46112">
    <property type="entry name" value="AMINOPEPTIDASE"/>
    <property type="match status" value="1"/>
</dbReference>
<dbReference type="Gene3D" id="3.90.230.10">
    <property type="entry name" value="Creatinase/methionine aminopeptidase superfamily"/>
    <property type="match status" value="1"/>
</dbReference>
<comment type="caution">
    <text evidence="2">The sequence shown here is derived from an EMBL/GenBank/DDBJ whole genome shotgun (WGS) entry which is preliminary data.</text>
</comment>
<dbReference type="InterPro" id="IPR036005">
    <property type="entry name" value="Creatinase/aminopeptidase-like"/>
</dbReference>
<sequence length="375" mass="40904">MDNVKRERLEAVLESHDLDSVWFARPNSFAWLTGGNSVIDREADAGIAAVGYDGDVHVVTDTIEAPRIEAEELPDLGDEFTLEQFDWYATSLERAIAEQVADDEQAAADIEVPGLERIDPATVRQPLTDRDRERYRELSVETAAAVESVCRELRPEDSELEVASALQVALSARNIEAPVRLVGGSERATQYRHYTPTQTELGDYALVSVTAEKYGLHASCTRTVAFDAPDWLEARHRAATQVETTALAATQATAAADGTAGDVFSAVQDAYAAVGFEGEWEYHHQGGAAGFAGREWIATPDNDAPVKTPMAYAWNPTVQGAKSEDTALVTDEEIEALTTTGGWETTTVEPLELEEWDFGDEVALERPDVLTLGEE</sequence>
<evidence type="ECO:0000313" key="2">
    <source>
        <dbReference type="EMBL" id="OVE85726.1"/>
    </source>
</evidence>
<dbReference type="Pfam" id="PF00557">
    <property type="entry name" value="Peptidase_M24"/>
    <property type="match status" value="1"/>
</dbReference>
<proteinExistence type="predicted"/>
<dbReference type="InterPro" id="IPR050659">
    <property type="entry name" value="Peptidase_M24B"/>
</dbReference>
<dbReference type="OrthoDB" id="202529at2157"/>